<protein>
    <recommendedName>
        <fullName evidence="4">Alpha/beta hydrolase fold-3 domain-containing protein</fullName>
    </recommendedName>
</protein>
<organism evidence="5 6">
    <name type="scientific">Bondarzewia mesenterica</name>
    <dbReference type="NCBI Taxonomy" id="1095465"/>
    <lineage>
        <taxon>Eukaryota</taxon>
        <taxon>Fungi</taxon>
        <taxon>Dikarya</taxon>
        <taxon>Basidiomycota</taxon>
        <taxon>Agaricomycotina</taxon>
        <taxon>Agaricomycetes</taxon>
        <taxon>Russulales</taxon>
        <taxon>Bondarzewiaceae</taxon>
        <taxon>Bondarzewia</taxon>
    </lineage>
</organism>
<dbReference type="SUPFAM" id="SSF53474">
    <property type="entry name" value="alpha/beta-Hydrolases"/>
    <property type="match status" value="1"/>
</dbReference>
<dbReference type="OrthoDB" id="2152029at2759"/>
<dbReference type="InterPro" id="IPR050300">
    <property type="entry name" value="GDXG_lipolytic_enzyme"/>
</dbReference>
<keyword evidence="6" id="KW-1185">Reference proteome</keyword>
<evidence type="ECO:0000313" key="5">
    <source>
        <dbReference type="EMBL" id="THH09623.1"/>
    </source>
</evidence>
<evidence type="ECO:0000259" key="4">
    <source>
        <dbReference type="Pfam" id="PF07859"/>
    </source>
</evidence>
<evidence type="ECO:0000256" key="2">
    <source>
        <dbReference type="ARBA" id="ARBA00022801"/>
    </source>
</evidence>
<reference evidence="5 6" key="1">
    <citation type="submission" date="2019-02" db="EMBL/GenBank/DDBJ databases">
        <title>Genome sequencing of the rare red list fungi Bondarzewia mesenterica.</title>
        <authorList>
            <person name="Buettner E."/>
            <person name="Kellner H."/>
        </authorList>
    </citation>
    <scope>NUCLEOTIDE SEQUENCE [LARGE SCALE GENOMIC DNA]</scope>
    <source>
        <strain evidence="5 6">DSM 108281</strain>
    </source>
</reference>
<dbReference type="Pfam" id="PF07859">
    <property type="entry name" value="Abhydrolase_3"/>
    <property type="match status" value="1"/>
</dbReference>
<dbReference type="Gene3D" id="3.40.50.1820">
    <property type="entry name" value="alpha/beta hydrolase"/>
    <property type="match status" value="1"/>
</dbReference>
<accession>A0A4V3XDG8</accession>
<dbReference type="InterPro" id="IPR033140">
    <property type="entry name" value="Lipase_GDXG_put_SER_AS"/>
</dbReference>
<evidence type="ECO:0000256" key="1">
    <source>
        <dbReference type="ARBA" id="ARBA00010515"/>
    </source>
</evidence>
<dbReference type="AlphaFoldDB" id="A0A4V3XDG8"/>
<dbReference type="EMBL" id="SGPL01000618">
    <property type="protein sequence ID" value="THH09623.1"/>
    <property type="molecule type" value="Genomic_DNA"/>
</dbReference>
<dbReference type="PANTHER" id="PTHR48081:SF26">
    <property type="entry name" value="ALPHA_BETA HYDROLASE FOLD-3 DOMAIN-CONTAINING PROTEIN"/>
    <property type="match status" value="1"/>
</dbReference>
<proteinExistence type="inferred from homology"/>
<feature type="domain" description="Alpha/beta hydrolase fold-3" evidence="4">
    <location>
        <begin position="68"/>
        <end position="299"/>
    </location>
</feature>
<feature type="active site" evidence="3">
    <location>
        <position position="152"/>
    </location>
</feature>
<dbReference type="InterPro" id="IPR013094">
    <property type="entry name" value="AB_hydrolase_3"/>
</dbReference>
<dbReference type="PROSITE" id="PS01174">
    <property type="entry name" value="LIPASE_GDXG_SER"/>
    <property type="match status" value="1"/>
</dbReference>
<dbReference type="Proteomes" id="UP000310158">
    <property type="component" value="Unassembled WGS sequence"/>
</dbReference>
<dbReference type="InterPro" id="IPR029058">
    <property type="entry name" value="AB_hydrolase_fold"/>
</dbReference>
<keyword evidence="2" id="KW-0378">Hydrolase</keyword>
<evidence type="ECO:0000256" key="3">
    <source>
        <dbReference type="PROSITE-ProRule" id="PRU10038"/>
    </source>
</evidence>
<comment type="similarity">
    <text evidence="1">Belongs to the 'GDXG' lipolytic enzyme family.</text>
</comment>
<dbReference type="GO" id="GO:0016787">
    <property type="term" value="F:hydrolase activity"/>
    <property type="evidence" value="ECO:0007669"/>
    <property type="project" value="UniProtKB-KW"/>
</dbReference>
<gene>
    <name evidence="5" type="ORF">EW146_g8636</name>
</gene>
<comment type="caution">
    <text evidence="5">The sequence shown here is derived from an EMBL/GenBank/DDBJ whole genome shotgun (WGS) entry which is preliminary data.</text>
</comment>
<evidence type="ECO:0000313" key="6">
    <source>
        <dbReference type="Proteomes" id="UP000310158"/>
    </source>
</evidence>
<sequence>MEKFAQEADRVGFVWVEPTPNLVVGEIRDKAAINGVQAIRTGGFWFGTKGADGQVGQRASPNEKVFYHLHGGGFVMGSSHPSNKLMMACFDGFLQHTKVTRIFALEYRISVAPPFGSENPFPAALVDAIAGYRYLVEDIGFDPKNIIISGDSAGGNLAYAVARYLSVNKFHNLPNAGAVLMLSPTVDWACTHIGRESSMEKNSASDFVHAIFTSGYTFRALQGRLPDDEVATNAWISPASLKLPSTHGVFTGFPKTCIVSGGAEMTLDPMRTLRDRMVADMNPKAVTYIEVPDSTHDFFTATWHEPERTNTLKEVGAWIDSML</sequence>
<name>A0A4V3XDG8_9AGAM</name>
<dbReference type="PANTHER" id="PTHR48081">
    <property type="entry name" value="AB HYDROLASE SUPERFAMILY PROTEIN C4A8.06C"/>
    <property type="match status" value="1"/>
</dbReference>